<evidence type="ECO:0000313" key="3">
    <source>
        <dbReference type="Proteomes" id="UP000001695"/>
    </source>
</evidence>
<dbReference type="AlphaFoldDB" id="B2IBI9"/>
<organism evidence="2 3">
    <name type="scientific">Beijerinckia indica subsp. indica (strain ATCC 9039 / DSM 1715 / NCIMB 8712)</name>
    <dbReference type="NCBI Taxonomy" id="395963"/>
    <lineage>
        <taxon>Bacteria</taxon>
        <taxon>Pseudomonadati</taxon>
        <taxon>Pseudomonadota</taxon>
        <taxon>Alphaproteobacteria</taxon>
        <taxon>Hyphomicrobiales</taxon>
        <taxon>Beijerinckiaceae</taxon>
        <taxon>Beijerinckia</taxon>
    </lineage>
</organism>
<keyword evidence="1" id="KW-1133">Transmembrane helix</keyword>
<evidence type="ECO:0000313" key="2">
    <source>
        <dbReference type="EMBL" id="ACB96615.1"/>
    </source>
</evidence>
<accession>B2IBI9</accession>
<reference evidence="3" key="1">
    <citation type="submission" date="2008-03" db="EMBL/GenBank/DDBJ databases">
        <title>Complete sequence of chromosome of Beijerinckia indica subsp. indica ATCC 9039.</title>
        <authorList>
            <consortium name="US DOE Joint Genome Institute"/>
            <person name="Copeland A."/>
            <person name="Lucas S."/>
            <person name="Lapidus A."/>
            <person name="Glavina del Rio T."/>
            <person name="Dalin E."/>
            <person name="Tice H."/>
            <person name="Bruce D."/>
            <person name="Goodwin L."/>
            <person name="Pitluck S."/>
            <person name="LaButti K."/>
            <person name="Schmutz J."/>
            <person name="Larimer F."/>
            <person name="Land M."/>
            <person name="Hauser L."/>
            <person name="Kyrpides N."/>
            <person name="Mikhailova N."/>
            <person name="Dunfield P.F."/>
            <person name="Dedysh S.N."/>
            <person name="Liesack W."/>
            <person name="Saw J.H."/>
            <person name="Alam M."/>
            <person name="Chen Y."/>
            <person name="Murrell J.C."/>
            <person name="Richardson P."/>
        </authorList>
    </citation>
    <scope>NUCLEOTIDE SEQUENCE [LARGE SCALE GENOMIC DNA]</scope>
    <source>
        <strain evidence="3">ATCC 9039 / DSM 1715 / NCIMB 8712</strain>
    </source>
</reference>
<name>B2IBI9_BEII9</name>
<gene>
    <name evidence="2" type="ordered locus">Bind_3053</name>
</gene>
<dbReference type="Proteomes" id="UP000001695">
    <property type="component" value="Chromosome"/>
</dbReference>
<protein>
    <submittedName>
        <fullName evidence="2">Uncharacterized protein</fullName>
    </submittedName>
</protein>
<keyword evidence="1" id="KW-0472">Membrane</keyword>
<keyword evidence="3" id="KW-1185">Reference proteome</keyword>
<proteinExistence type="predicted"/>
<dbReference type="EMBL" id="CP001016">
    <property type="protein sequence ID" value="ACB96615.1"/>
    <property type="molecule type" value="Genomic_DNA"/>
</dbReference>
<keyword evidence="1" id="KW-0812">Transmembrane</keyword>
<dbReference type="RefSeq" id="WP_012385964.1">
    <property type="nucleotide sequence ID" value="NC_010581.1"/>
</dbReference>
<evidence type="ECO:0000256" key="1">
    <source>
        <dbReference type="SAM" id="Phobius"/>
    </source>
</evidence>
<sequence length="46" mass="4860">MSLMPIHAPRQAGSILVSPIAPSMGQILRALLLAAFCLLVVLTTML</sequence>
<dbReference type="HOGENOM" id="CLU_3180644_0_0_5"/>
<reference evidence="2 3" key="2">
    <citation type="journal article" date="2010" name="J. Bacteriol.">
        <title>Complete genome sequence of Beijerinckia indica subsp. indica.</title>
        <authorList>
            <person name="Tamas I."/>
            <person name="Dedysh S.N."/>
            <person name="Liesack W."/>
            <person name="Stott M.B."/>
            <person name="Alam M."/>
            <person name="Murrell J.C."/>
            <person name="Dunfield P.F."/>
        </authorList>
    </citation>
    <scope>NUCLEOTIDE SEQUENCE [LARGE SCALE GENOMIC DNA]</scope>
    <source>
        <strain evidence="3">ATCC 9039 / DSM 1715 / NCIMB 8712</strain>
    </source>
</reference>
<dbReference type="KEGG" id="bid:Bind_3053"/>
<feature type="transmembrane region" description="Helical" evidence="1">
    <location>
        <begin position="27"/>
        <end position="45"/>
    </location>
</feature>